<dbReference type="InterPro" id="IPR000169">
    <property type="entry name" value="Pept_cys_AS"/>
</dbReference>
<keyword evidence="2" id="KW-0645">Protease</keyword>
<keyword evidence="7" id="KW-0732">Signal</keyword>
<dbReference type="Pfam" id="PF08246">
    <property type="entry name" value="Inhibitor_I29"/>
    <property type="match status" value="1"/>
</dbReference>
<accession>A0AA38I0Y4</accession>
<keyword evidence="4" id="KW-0788">Thiol protease</keyword>
<evidence type="ECO:0000259" key="8">
    <source>
        <dbReference type="SMART" id="SM00645"/>
    </source>
</evidence>
<dbReference type="Proteomes" id="UP001168821">
    <property type="component" value="Unassembled WGS sequence"/>
</dbReference>
<dbReference type="InterPro" id="IPR038765">
    <property type="entry name" value="Papain-like_cys_pep_sf"/>
</dbReference>
<comment type="similarity">
    <text evidence="1">Belongs to the peptidase C1 family.</text>
</comment>
<dbReference type="InterPro" id="IPR000668">
    <property type="entry name" value="Peptidase_C1A_C"/>
</dbReference>
<dbReference type="InterPro" id="IPR013128">
    <property type="entry name" value="Peptidase_C1A"/>
</dbReference>
<feature type="chain" id="PRO_5041369232" evidence="7">
    <location>
        <begin position="19"/>
        <end position="334"/>
    </location>
</feature>
<dbReference type="SUPFAM" id="SSF54001">
    <property type="entry name" value="Cysteine proteinases"/>
    <property type="match status" value="1"/>
</dbReference>
<sequence length="334" mass="38134">MNLNILFVLLVHIFASLAEVNQTTLTQKWTAFKQSYKMRSFHPKEENIRRTIFQKRLQKIEEHNERYKKGLETYEMVVNRFATFTDKELLAYTGGLKLSSKNLTSESYILANFSQVAKISLPSSVDWRELGKVTPVKDQGACGSCWAFSVIGAIEAHYSISYDLNVSLSEQQLLDCARECDGCWGGYLDAAYDYIINSGGVSYDSDYPYQAIDHCCQYVDEFKPKVAIQNYSYLWPYEQVLQYYVATHGPVSVAIDVEDDFVYYSGGVYYNEWCSDYWLNHAVVVVGYGTENGQDYWLVKNSWGSDWGLDGYIKMARNRDNNCGIASSALVPVL</sequence>
<dbReference type="InterPro" id="IPR025660">
    <property type="entry name" value="Pept_his_AS"/>
</dbReference>
<protein>
    <submittedName>
        <fullName evidence="10">Uncharacterized protein</fullName>
    </submittedName>
</protein>
<evidence type="ECO:0000313" key="10">
    <source>
        <dbReference type="EMBL" id="KAJ3648358.1"/>
    </source>
</evidence>
<dbReference type="InterPro" id="IPR039417">
    <property type="entry name" value="Peptidase_C1A_papain-like"/>
</dbReference>
<dbReference type="PROSITE" id="PS00639">
    <property type="entry name" value="THIOL_PROTEASE_HIS"/>
    <property type="match status" value="1"/>
</dbReference>
<keyword evidence="3" id="KW-0378">Hydrolase</keyword>
<evidence type="ECO:0000256" key="5">
    <source>
        <dbReference type="ARBA" id="ARBA00023145"/>
    </source>
</evidence>
<reference evidence="10" key="1">
    <citation type="journal article" date="2023" name="G3 (Bethesda)">
        <title>Whole genome assemblies of Zophobas morio and Tenebrio molitor.</title>
        <authorList>
            <person name="Kaur S."/>
            <person name="Stinson S.A."/>
            <person name="diCenzo G.C."/>
        </authorList>
    </citation>
    <scope>NUCLEOTIDE SEQUENCE</scope>
    <source>
        <strain evidence="10">QUZm001</strain>
    </source>
</reference>
<dbReference type="AlphaFoldDB" id="A0AA38I0Y4"/>
<dbReference type="GO" id="GO:0006508">
    <property type="term" value="P:proteolysis"/>
    <property type="evidence" value="ECO:0007669"/>
    <property type="project" value="UniProtKB-KW"/>
</dbReference>
<dbReference type="PROSITE" id="PS00139">
    <property type="entry name" value="THIOL_PROTEASE_CYS"/>
    <property type="match status" value="1"/>
</dbReference>
<dbReference type="SMART" id="SM00848">
    <property type="entry name" value="Inhibitor_I29"/>
    <property type="match status" value="1"/>
</dbReference>
<dbReference type="EMBL" id="JALNTZ010000006">
    <property type="protein sequence ID" value="KAJ3648358.1"/>
    <property type="molecule type" value="Genomic_DNA"/>
</dbReference>
<evidence type="ECO:0000256" key="7">
    <source>
        <dbReference type="SAM" id="SignalP"/>
    </source>
</evidence>
<feature type="domain" description="Peptidase C1A papain C-terminal" evidence="8">
    <location>
        <begin position="121"/>
        <end position="333"/>
    </location>
</feature>
<gene>
    <name evidence="10" type="ORF">Zmor_020168</name>
</gene>
<evidence type="ECO:0000256" key="1">
    <source>
        <dbReference type="ARBA" id="ARBA00008455"/>
    </source>
</evidence>
<evidence type="ECO:0000256" key="2">
    <source>
        <dbReference type="ARBA" id="ARBA00022670"/>
    </source>
</evidence>
<keyword evidence="5" id="KW-0865">Zymogen</keyword>
<dbReference type="Gene3D" id="3.90.70.10">
    <property type="entry name" value="Cysteine proteinases"/>
    <property type="match status" value="1"/>
</dbReference>
<evidence type="ECO:0000256" key="3">
    <source>
        <dbReference type="ARBA" id="ARBA00022801"/>
    </source>
</evidence>
<dbReference type="PROSITE" id="PS00640">
    <property type="entry name" value="THIOL_PROTEASE_ASN"/>
    <property type="match status" value="1"/>
</dbReference>
<name>A0AA38I0Y4_9CUCU</name>
<dbReference type="InterPro" id="IPR025661">
    <property type="entry name" value="Pept_asp_AS"/>
</dbReference>
<dbReference type="SMART" id="SM00645">
    <property type="entry name" value="Pept_C1"/>
    <property type="match status" value="1"/>
</dbReference>
<dbReference type="PRINTS" id="PR00705">
    <property type="entry name" value="PAPAIN"/>
</dbReference>
<evidence type="ECO:0000259" key="9">
    <source>
        <dbReference type="SMART" id="SM00848"/>
    </source>
</evidence>
<feature type="domain" description="Cathepsin propeptide inhibitor" evidence="9">
    <location>
        <begin position="29"/>
        <end position="89"/>
    </location>
</feature>
<dbReference type="GO" id="GO:0008234">
    <property type="term" value="F:cysteine-type peptidase activity"/>
    <property type="evidence" value="ECO:0007669"/>
    <property type="project" value="UniProtKB-KW"/>
</dbReference>
<keyword evidence="6" id="KW-1015">Disulfide bond</keyword>
<dbReference type="InterPro" id="IPR013201">
    <property type="entry name" value="Prot_inhib_I29"/>
</dbReference>
<dbReference type="PANTHER" id="PTHR12411">
    <property type="entry name" value="CYSTEINE PROTEASE FAMILY C1-RELATED"/>
    <property type="match status" value="1"/>
</dbReference>
<dbReference type="Pfam" id="PF00112">
    <property type="entry name" value="Peptidase_C1"/>
    <property type="match status" value="1"/>
</dbReference>
<dbReference type="FunFam" id="3.90.70.10:FF:000006">
    <property type="entry name" value="Cathepsin S"/>
    <property type="match status" value="1"/>
</dbReference>
<keyword evidence="11" id="KW-1185">Reference proteome</keyword>
<feature type="signal peptide" evidence="7">
    <location>
        <begin position="1"/>
        <end position="18"/>
    </location>
</feature>
<proteinExistence type="inferred from homology"/>
<comment type="caution">
    <text evidence="10">The sequence shown here is derived from an EMBL/GenBank/DDBJ whole genome shotgun (WGS) entry which is preliminary data.</text>
</comment>
<evidence type="ECO:0000313" key="11">
    <source>
        <dbReference type="Proteomes" id="UP001168821"/>
    </source>
</evidence>
<organism evidence="10 11">
    <name type="scientific">Zophobas morio</name>
    <dbReference type="NCBI Taxonomy" id="2755281"/>
    <lineage>
        <taxon>Eukaryota</taxon>
        <taxon>Metazoa</taxon>
        <taxon>Ecdysozoa</taxon>
        <taxon>Arthropoda</taxon>
        <taxon>Hexapoda</taxon>
        <taxon>Insecta</taxon>
        <taxon>Pterygota</taxon>
        <taxon>Neoptera</taxon>
        <taxon>Endopterygota</taxon>
        <taxon>Coleoptera</taxon>
        <taxon>Polyphaga</taxon>
        <taxon>Cucujiformia</taxon>
        <taxon>Tenebrionidae</taxon>
        <taxon>Zophobas</taxon>
    </lineage>
</organism>
<evidence type="ECO:0000256" key="6">
    <source>
        <dbReference type="ARBA" id="ARBA00023157"/>
    </source>
</evidence>
<evidence type="ECO:0000256" key="4">
    <source>
        <dbReference type="ARBA" id="ARBA00022807"/>
    </source>
</evidence>
<dbReference type="CDD" id="cd02248">
    <property type="entry name" value="Peptidase_C1A"/>
    <property type="match status" value="1"/>
</dbReference>